<evidence type="ECO:0000256" key="3">
    <source>
        <dbReference type="ARBA" id="ARBA00023274"/>
    </source>
</evidence>
<dbReference type="InterPro" id="IPR037229">
    <property type="entry name" value="Ribosomal_bL35_sf"/>
</dbReference>
<dbReference type="Pfam" id="PF01632">
    <property type="entry name" value="Ribosomal_L35p"/>
    <property type="match status" value="1"/>
</dbReference>
<evidence type="ECO:0008006" key="7">
    <source>
        <dbReference type="Google" id="ProtNLM"/>
    </source>
</evidence>
<feature type="region of interest" description="Disordered" evidence="4">
    <location>
        <begin position="1"/>
        <end position="65"/>
    </location>
</feature>
<dbReference type="GO" id="GO:0005840">
    <property type="term" value="C:ribosome"/>
    <property type="evidence" value="ECO:0007669"/>
    <property type="project" value="UniProtKB-KW"/>
</dbReference>
<gene>
    <name evidence="5" type="ORF">A2W59_01505</name>
</gene>
<comment type="caution">
    <text evidence="5">The sequence shown here is derived from an EMBL/GenBank/DDBJ whole genome shotgun (WGS) entry which is preliminary data.</text>
</comment>
<keyword evidence="2" id="KW-0689">Ribosomal protein</keyword>
<dbReference type="GO" id="GO:0003735">
    <property type="term" value="F:structural constituent of ribosome"/>
    <property type="evidence" value="ECO:0007669"/>
    <property type="project" value="InterPro"/>
</dbReference>
<keyword evidence="3" id="KW-0687">Ribonucleoprotein</keyword>
<protein>
    <recommendedName>
        <fullName evidence="7">50S ribosomal protein L35</fullName>
    </recommendedName>
</protein>
<dbReference type="InterPro" id="IPR021137">
    <property type="entry name" value="Ribosomal_bL35-like"/>
</dbReference>
<dbReference type="Gene3D" id="4.10.410.60">
    <property type="match status" value="1"/>
</dbReference>
<dbReference type="AlphaFoldDB" id="A0A1G2PQN9"/>
<dbReference type="EMBL" id="MHSU01000012">
    <property type="protein sequence ID" value="OHA50637.1"/>
    <property type="molecule type" value="Genomic_DNA"/>
</dbReference>
<evidence type="ECO:0000256" key="4">
    <source>
        <dbReference type="SAM" id="MobiDB-lite"/>
    </source>
</evidence>
<name>A0A1G2PQN9_9BACT</name>
<dbReference type="GO" id="GO:1990904">
    <property type="term" value="C:ribonucleoprotein complex"/>
    <property type="evidence" value="ECO:0007669"/>
    <property type="project" value="UniProtKB-KW"/>
</dbReference>
<reference evidence="5 6" key="1">
    <citation type="journal article" date="2016" name="Nat. Commun.">
        <title>Thousands of microbial genomes shed light on interconnected biogeochemical processes in an aquifer system.</title>
        <authorList>
            <person name="Anantharaman K."/>
            <person name="Brown C.T."/>
            <person name="Hug L.A."/>
            <person name="Sharon I."/>
            <person name="Castelle C.J."/>
            <person name="Probst A.J."/>
            <person name="Thomas B.C."/>
            <person name="Singh A."/>
            <person name="Wilkins M.J."/>
            <person name="Karaoz U."/>
            <person name="Brodie E.L."/>
            <person name="Williams K.H."/>
            <person name="Hubbard S.S."/>
            <person name="Banfield J.F."/>
        </authorList>
    </citation>
    <scope>NUCLEOTIDE SEQUENCE [LARGE SCALE GENOMIC DNA]</scope>
</reference>
<proteinExistence type="inferred from homology"/>
<dbReference type="GO" id="GO:0006412">
    <property type="term" value="P:translation"/>
    <property type="evidence" value="ECO:0007669"/>
    <property type="project" value="InterPro"/>
</dbReference>
<organism evidence="5 6">
    <name type="scientific">Candidatus Terrybacteria bacterium RIFCSPHIGHO2_02_41_19</name>
    <dbReference type="NCBI Taxonomy" id="1802364"/>
    <lineage>
        <taxon>Bacteria</taxon>
        <taxon>Candidatus Terryibacteriota</taxon>
    </lineage>
</organism>
<feature type="compositionally biased region" description="Basic residues" evidence="4">
    <location>
        <begin position="10"/>
        <end position="24"/>
    </location>
</feature>
<feature type="compositionally biased region" description="Basic residues" evidence="4">
    <location>
        <begin position="36"/>
        <end position="46"/>
    </location>
</feature>
<evidence type="ECO:0000256" key="2">
    <source>
        <dbReference type="ARBA" id="ARBA00022980"/>
    </source>
</evidence>
<comment type="similarity">
    <text evidence="1">Belongs to the bacterial ribosomal protein bL35 family.</text>
</comment>
<evidence type="ECO:0000313" key="6">
    <source>
        <dbReference type="Proteomes" id="UP000178646"/>
    </source>
</evidence>
<accession>A0A1G2PQN9</accession>
<sequence>MKGFKTNKSFTKRIKITRKGKILGRKSGLDHFNAKQPRRKQLRQKNLRPFQMDQKDIGRFMPHNH</sequence>
<dbReference type="SUPFAM" id="SSF143034">
    <property type="entry name" value="L35p-like"/>
    <property type="match status" value="1"/>
</dbReference>
<evidence type="ECO:0000313" key="5">
    <source>
        <dbReference type="EMBL" id="OHA50637.1"/>
    </source>
</evidence>
<evidence type="ECO:0000256" key="1">
    <source>
        <dbReference type="ARBA" id="ARBA00006598"/>
    </source>
</evidence>
<dbReference type="Proteomes" id="UP000178646">
    <property type="component" value="Unassembled WGS sequence"/>
</dbReference>